<dbReference type="EMBL" id="CAJVQC010013040">
    <property type="protein sequence ID" value="CAG8644348.1"/>
    <property type="molecule type" value="Genomic_DNA"/>
</dbReference>
<feature type="non-terminal residue" evidence="1">
    <location>
        <position position="634"/>
    </location>
</feature>
<sequence>MTEIHRYQFPNNGTQFLSHTNNGFHTGIRTGLSWQNEPTNPQNPQRTDIIGSNGRRTGSFDATYSSLSESDRTIINYHSRLHSSSTGYISDDRSSTSEVLTTDEDVITPINNGSPVLANQKLSLLDEPIYYDDDLNIKPNKDKYRTFPLLTSTSGNNGKRNDLTLNGPPRFHSSSPEITPLNSPGFDDRKGKLKFPTMRVKDDNKSRKFQSYTPPPTSQSSSSKRFDKSFSYDDRLHDYKYKRSLETLHSVFESQQSSVSPSDAPLISRPVSPPTLSYRHSPVSPTMKSFFNDDLTHSRSNSASARSPGAFIDRSHHVNDPSRSTRTLTFSIPLPTDKLFDSFKKKSKDQNPIYLRAINALESMQFNEAISLFTQVLSIYPQSYSLICYRAYASYQAESWNQAISDLNRAISKKPRRSRAYSLRGEVYRRLNEFDESLSDLNMSLKLKKNIYALRARAEVYSAMDRFYDAINDLDSVLEIDPKNILAIVRRAKAYCSLGLYQDALSDLELALNFDPVNTSSILMNRGEIYRLMGRYDLALLDFNASLQSEENLFALERRGIVYKFLKKDREALADYTRVLQLDSKNFAAHKGRAEILYNMGNREEALVHMNLALQIEPFDFSLLKGRGKINQEL</sequence>
<keyword evidence="2" id="KW-1185">Reference proteome</keyword>
<reference evidence="1" key="1">
    <citation type="submission" date="2021-06" db="EMBL/GenBank/DDBJ databases">
        <authorList>
            <person name="Kallberg Y."/>
            <person name="Tangrot J."/>
            <person name="Rosling A."/>
        </authorList>
    </citation>
    <scope>NUCLEOTIDE SEQUENCE</scope>
    <source>
        <strain evidence="1">MA461A</strain>
    </source>
</reference>
<proteinExistence type="predicted"/>
<evidence type="ECO:0000313" key="1">
    <source>
        <dbReference type="EMBL" id="CAG8644348.1"/>
    </source>
</evidence>
<dbReference type="Proteomes" id="UP000789920">
    <property type="component" value="Unassembled WGS sequence"/>
</dbReference>
<gene>
    <name evidence="1" type="ORF">RPERSI_LOCUS7608</name>
</gene>
<name>A0ACA9NBY3_9GLOM</name>
<comment type="caution">
    <text evidence="1">The sequence shown here is derived from an EMBL/GenBank/DDBJ whole genome shotgun (WGS) entry which is preliminary data.</text>
</comment>
<evidence type="ECO:0000313" key="2">
    <source>
        <dbReference type="Proteomes" id="UP000789920"/>
    </source>
</evidence>
<protein>
    <submittedName>
        <fullName evidence="1">30810_t:CDS:1</fullName>
    </submittedName>
</protein>
<organism evidence="1 2">
    <name type="scientific">Racocetra persica</name>
    <dbReference type="NCBI Taxonomy" id="160502"/>
    <lineage>
        <taxon>Eukaryota</taxon>
        <taxon>Fungi</taxon>
        <taxon>Fungi incertae sedis</taxon>
        <taxon>Mucoromycota</taxon>
        <taxon>Glomeromycotina</taxon>
        <taxon>Glomeromycetes</taxon>
        <taxon>Diversisporales</taxon>
        <taxon>Gigasporaceae</taxon>
        <taxon>Racocetra</taxon>
    </lineage>
</organism>
<feature type="non-terminal residue" evidence="1">
    <location>
        <position position="1"/>
    </location>
</feature>
<accession>A0ACA9NBY3</accession>